<keyword evidence="3" id="KW-1185">Reference proteome</keyword>
<reference evidence="3" key="1">
    <citation type="submission" date="2016-10" db="EMBL/GenBank/DDBJ databases">
        <authorList>
            <person name="Varghese N."/>
            <person name="Submissions S."/>
        </authorList>
    </citation>
    <scope>NUCLEOTIDE SEQUENCE [LARGE SCALE GENOMIC DNA]</scope>
    <source>
        <strain evidence="3">S9</strain>
    </source>
</reference>
<dbReference type="InterPro" id="IPR043502">
    <property type="entry name" value="DNA/RNA_pol_sf"/>
</dbReference>
<dbReference type="OrthoDB" id="9788687at2"/>
<dbReference type="InterPro" id="IPR000477">
    <property type="entry name" value="RT_dom"/>
</dbReference>
<evidence type="ECO:0000259" key="1">
    <source>
        <dbReference type="PROSITE" id="PS50878"/>
    </source>
</evidence>
<dbReference type="GO" id="GO:0003964">
    <property type="term" value="F:RNA-directed DNA polymerase activity"/>
    <property type="evidence" value="ECO:0007669"/>
    <property type="project" value="UniProtKB-KW"/>
</dbReference>
<dbReference type="PROSITE" id="PS50878">
    <property type="entry name" value="RT_POL"/>
    <property type="match status" value="1"/>
</dbReference>
<gene>
    <name evidence="2" type="ORF">SAMN05518684_10839</name>
</gene>
<keyword evidence="2" id="KW-0808">Transferase</keyword>
<proteinExistence type="predicted"/>
<evidence type="ECO:0000313" key="3">
    <source>
        <dbReference type="Proteomes" id="UP000198571"/>
    </source>
</evidence>
<evidence type="ECO:0000313" key="2">
    <source>
        <dbReference type="EMBL" id="SES10483.1"/>
    </source>
</evidence>
<accession>A0A1H9UN91</accession>
<organism evidence="2 3">
    <name type="scientific">Salipaludibacillus aurantiacus</name>
    <dbReference type="NCBI Taxonomy" id="1601833"/>
    <lineage>
        <taxon>Bacteria</taxon>
        <taxon>Bacillati</taxon>
        <taxon>Bacillota</taxon>
        <taxon>Bacilli</taxon>
        <taxon>Bacillales</taxon>
        <taxon>Bacillaceae</taxon>
    </lineage>
</organism>
<dbReference type="SUPFAM" id="SSF56672">
    <property type="entry name" value="DNA/RNA polymerases"/>
    <property type="match status" value="1"/>
</dbReference>
<dbReference type="Gene3D" id="3.30.70.270">
    <property type="match status" value="1"/>
</dbReference>
<dbReference type="Proteomes" id="UP000198571">
    <property type="component" value="Unassembled WGS sequence"/>
</dbReference>
<dbReference type="NCBIfam" id="NF041750">
    <property type="entry name" value="Drt5"/>
    <property type="match status" value="1"/>
</dbReference>
<feature type="domain" description="Reverse transcriptase" evidence="1">
    <location>
        <begin position="54"/>
        <end position="311"/>
    </location>
</feature>
<dbReference type="EMBL" id="FOGT01000008">
    <property type="protein sequence ID" value="SES10483.1"/>
    <property type="molecule type" value="Genomic_DNA"/>
</dbReference>
<dbReference type="CDD" id="cd01646">
    <property type="entry name" value="RT_Bac_retron_I"/>
    <property type="match status" value="1"/>
</dbReference>
<keyword evidence="2" id="KW-0695">RNA-directed DNA polymerase</keyword>
<name>A0A1H9UN91_9BACI</name>
<protein>
    <submittedName>
        <fullName evidence="2">Reverse transcriptase (RNA-dependent DNA polymerase)</fullName>
    </submittedName>
</protein>
<dbReference type="AlphaFoldDB" id="A0A1H9UN91"/>
<dbReference type="RefSeq" id="WP_093051791.1">
    <property type="nucleotide sequence ID" value="NZ_FOGT01000008.1"/>
</dbReference>
<keyword evidence="2" id="KW-0548">Nucleotidyltransferase</keyword>
<dbReference type="InterPro" id="IPR043128">
    <property type="entry name" value="Rev_trsase/Diguanyl_cyclase"/>
</dbReference>
<sequence>MQENSLFEFIDKDHFRTLFPINSMRVLSTFGLGEIKKFINDNIFEKNWLQSILEKDKYQEVKNIIGQKHINIIDKKFNNSFLVQPLVYASKDLNHLRQTFLLDPISQIFLYDFVYRNKAYFKRHSLENRKSYGYYFKDGKLVSNGEEYQLFKEDIYEKKSKYNYMAKLDIANCFNNIYHHDLVSYISRLINQRESQKLGSFLRDINFGRSTSCVPQGLIPTKIIGNSFLTFIEKSRELKSEYMARFMDDIFLFSDDEHIIRNDVIKIQQLIGEKGLSLNEEKSQILKTEEDVIREIEEIKKELLQKRATVVDSYTGDLHDVKPELTVKQETYLKEKLHDARTLQEDDMELILNLLSTNEEETIELVELVIEKAPHLTKNLYHNINRNFMYLDSEVITTIKKYINEQNLIHEYQLFWLTKIIVDFTNINESIADLLLNIYNHGSSTSAVKCVILEVQENSFGLLELKKKVARGSAPEMVISSLVGLISHEISNRNQTYDYVARSNPMMEIYIKVLKTLDEEKISNIFSDGRERVNFFENNNRVDEFFDLLGSEDQNKEIEEEENIGYANDPFVNVVKPNDINDDDLPF</sequence>
<dbReference type="Pfam" id="PF00078">
    <property type="entry name" value="RVT_1"/>
    <property type="match status" value="1"/>
</dbReference>